<dbReference type="NCBIfam" id="TIGR00090">
    <property type="entry name" value="rsfS_iojap_ybeB"/>
    <property type="match status" value="1"/>
</dbReference>
<dbReference type="GO" id="GO:0017148">
    <property type="term" value="P:negative regulation of translation"/>
    <property type="evidence" value="ECO:0007669"/>
    <property type="project" value="UniProtKB-UniRule"/>
</dbReference>
<dbReference type="InterPro" id="IPR043519">
    <property type="entry name" value="NT_sf"/>
</dbReference>
<evidence type="ECO:0000313" key="3">
    <source>
        <dbReference type="EMBL" id="MBC5724999.1"/>
    </source>
</evidence>
<name>A0A923LW31_9FIRM</name>
<evidence type="ECO:0000256" key="1">
    <source>
        <dbReference type="ARBA" id="ARBA00010574"/>
    </source>
</evidence>
<dbReference type="Pfam" id="PF02410">
    <property type="entry name" value="RsfS"/>
    <property type="match status" value="1"/>
</dbReference>
<keyword evidence="2" id="KW-0810">Translation regulation</keyword>
<protein>
    <recommendedName>
        <fullName evidence="2">Ribosomal silencing factor RsfS</fullName>
    </recommendedName>
</protein>
<organism evidence="3 4">
    <name type="scientific">Agathobaculum faecis</name>
    <dbReference type="NCBI Taxonomy" id="2763013"/>
    <lineage>
        <taxon>Bacteria</taxon>
        <taxon>Bacillati</taxon>
        <taxon>Bacillota</taxon>
        <taxon>Clostridia</taxon>
        <taxon>Eubacteriales</taxon>
        <taxon>Butyricicoccaceae</taxon>
        <taxon>Agathobaculum</taxon>
    </lineage>
</organism>
<dbReference type="GO" id="GO:0090071">
    <property type="term" value="P:negative regulation of ribosome biogenesis"/>
    <property type="evidence" value="ECO:0007669"/>
    <property type="project" value="UniProtKB-UniRule"/>
</dbReference>
<dbReference type="SUPFAM" id="SSF81301">
    <property type="entry name" value="Nucleotidyltransferase"/>
    <property type="match status" value="1"/>
</dbReference>
<evidence type="ECO:0000313" key="4">
    <source>
        <dbReference type="Proteomes" id="UP000606499"/>
    </source>
</evidence>
<accession>A0A923LW31</accession>
<gene>
    <name evidence="2 3" type="primary">rsfS</name>
    <name evidence="3" type="ORF">H8S45_05955</name>
</gene>
<comment type="subunit">
    <text evidence="2">Interacts with ribosomal protein uL14 (rplN).</text>
</comment>
<comment type="function">
    <text evidence="2">Functions as a ribosomal silencing factor. Interacts with ribosomal protein uL14 (rplN), blocking formation of intersubunit bridge B8. Prevents association of the 30S and 50S ribosomal subunits and the formation of functional ribosomes, thus repressing translation.</text>
</comment>
<comment type="caution">
    <text evidence="3">The sequence shown here is derived from an EMBL/GenBank/DDBJ whole genome shotgun (WGS) entry which is preliminary data.</text>
</comment>
<evidence type="ECO:0000256" key="2">
    <source>
        <dbReference type="HAMAP-Rule" id="MF_01477"/>
    </source>
</evidence>
<comment type="subcellular location">
    <subcellularLocation>
        <location evidence="2">Cytoplasm</location>
    </subcellularLocation>
</comment>
<dbReference type="GO" id="GO:0042256">
    <property type="term" value="P:cytosolic ribosome assembly"/>
    <property type="evidence" value="ECO:0007669"/>
    <property type="project" value="UniProtKB-UniRule"/>
</dbReference>
<proteinExistence type="inferred from homology"/>
<dbReference type="Gene3D" id="3.30.460.10">
    <property type="entry name" value="Beta Polymerase, domain 2"/>
    <property type="match status" value="1"/>
</dbReference>
<dbReference type="AlphaFoldDB" id="A0A923LW31"/>
<dbReference type="InterPro" id="IPR004394">
    <property type="entry name" value="Iojap/RsfS/C7orf30"/>
</dbReference>
<dbReference type="Proteomes" id="UP000606499">
    <property type="component" value="Unassembled WGS sequence"/>
</dbReference>
<reference evidence="3" key="1">
    <citation type="submission" date="2020-08" db="EMBL/GenBank/DDBJ databases">
        <title>Genome public.</title>
        <authorList>
            <person name="Liu C."/>
            <person name="Sun Q."/>
        </authorList>
    </citation>
    <scope>NUCLEOTIDE SEQUENCE</scope>
    <source>
        <strain evidence="3">NSJ-28</strain>
    </source>
</reference>
<dbReference type="EMBL" id="JACOPL010000004">
    <property type="protein sequence ID" value="MBC5724999.1"/>
    <property type="molecule type" value="Genomic_DNA"/>
</dbReference>
<dbReference type="PANTHER" id="PTHR21043">
    <property type="entry name" value="IOJAP SUPERFAMILY ORTHOLOG"/>
    <property type="match status" value="1"/>
</dbReference>
<dbReference type="PANTHER" id="PTHR21043:SF0">
    <property type="entry name" value="MITOCHONDRIAL ASSEMBLY OF RIBOSOMAL LARGE SUBUNIT PROTEIN 1"/>
    <property type="match status" value="1"/>
</dbReference>
<dbReference type="HAMAP" id="MF_01477">
    <property type="entry name" value="Iojap_RsfS"/>
    <property type="match status" value="1"/>
</dbReference>
<comment type="similarity">
    <text evidence="1 2">Belongs to the Iojap/RsfS family.</text>
</comment>
<sequence length="121" mass="13856">MTAQQTVKAICEALIEKKGQDIQVLQVERLTELTEYFVICSASSTTQVKALADNVEWHLKYDHETLVHHTEGYESAQWMLLDYGCVVLHVFMPEARKFYNLENLWKDGTPVPLGDLGVEEK</sequence>
<dbReference type="RefSeq" id="WP_054326127.1">
    <property type="nucleotide sequence ID" value="NZ_JACOPL010000004.1"/>
</dbReference>
<dbReference type="GO" id="GO:0043023">
    <property type="term" value="F:ribosomal large subunit binding"/>
    <property type="evidence" value="ECO:0007669"/>
    <property type="project" value="TreeGrafter"/>
</dbReference>
<keyword evidence="4" id="KW-1185">Reference proteome</keyword>
<keyword evidence="2" id="KW-0963">Cytoplasm</keyword>
<keyword evidence="2" id="KW-0678">Repressor</keyword>
<dbReference type="GO" id="GO:0005737">
    <property type="term" value="C:cytoplasm"/>
    <property type="evidence" value="ECO:0007669"/>
    <property type="project" value="UniProtKB-SubCell"/>
</dbReference>